<keyword evidence="1" id="KW-0805">Transcription regulation</keyword>
<reference evidence="8" key="1">
    <citation type="journal article" date="2019" name="Int. J. Syst. Evol. Microbiol.">
        <title>The Global Catalogue of Microorganisms (GCM) 10K type strain sequencing project: providing services to taxonomists for standard genome sequencing and annotation.</title>
        <authorList>
            <consortium name="The Broad Institute Genomics Platform"/>
            <consortium name="The Broad Institute Genome Sequencing Center for Infectious Disease"/>
            <person name="Wu L."/>
            <person name="Ma J."/>
        </authorList>
    </citation>
    <scope>NUCLEOTIDE SEQUENCE [LARGE SCALE GENOMIC DNA]</scope>
    <source>
        <strain evidence="8">JCM 17688</strain>
    </source>
</reference>
<keyword evidence="3" id="KW-0804">Transcription</keyword>
<evidence type="ECO:0000256" key="4">
    <source>
        <dbReference type="PROSITE-ProRule" id="PRU00335"/>
    </source>
</evidence>
<dbReference type="SUPFAM" id="SSF48498">
    <property type="entry name" value="Tetracyclin repressor-like, C-terminal domain"/>
    <property type="match status" value="1"/>
</dbReference>
<dbReference type="RefSeq" id="WP_345000666.1">
    <property type="nucleotide sequence ID" value="NZ_BAABFR010000120.1"/>
</dbReference>
<evidence type="ECO:0000256" key="5">
    <source>
        <dbReference type="SAM" id="MobiDB-lite"/>
    </source>
</evidence>
<feature type="domain" description="HTH tetR-type" evidence="6">
    <location>
        <begin position="19"/>
        <end position="79"/>
    </location>
</feature>
<evidence type="ECO:0000256" key="3">
    <source>
        <dbReference type="ARBA" id="ARBA00023163"/>
    </source>
</evidence>
<evidence type="ECO:0000313" key="8">
    <source>
        <dbReference type="Proteomes" id="UP001500635"/>
    </source>
</evidence>
<feature type="DNA-binding region" description="H-T-H motif" evidence="4">
    <location>
        <begin position="42"/>
        <end position="61"/>
    </location>
</feature>
<dbReference type="PROSITE" id="PS50977">
    <property type="entry name" value="HTH_TETR_2"/>
    <property type="match status" value="1"/>
</dbReference>
<accession>A0ABP8KDD4</accession>
<dbReference type="InterPro" id="IPR036271">
    <property type="entry name" value="Tet_transcr_reg_TetR-rel_C_sf"/>
</dbReference>
<evidence type="ECO:0000259" key="6">
    <source>
        <dbReference type="PROSITE" id="PS50977"/>
    </source>
</evidence>
<protein>
    <recommendedName>
        <fullName evidence="6">HTH tetR-type domain-containing protein</fullName>
    </recommendedName>
</protein>
<dbReference type="InterPro" id="IPR050109">
    <property type="entry name" value="HTH-type_TetR-like_transc_reg"/>
</dbReference>
<dbReference type="Gene3D" id="1.10.357.10">
    <property type="entry name" value="Tetracycline Repressor, domain 2"/>
    <property type="match status" value="1"/>
</dbReference>
<dbReference type="Proteomes" id="UP001500635">
    <property type="component" value="Unassembled WGS sequence"/>
</dbReference>
<dbReference type="PRINTS" id="PR00455">
    <property type="entry name" value="HTHTETR"/>
</dbReference>
<evidence type="ECO:0000313" key="7">
    <source>
        <dbReference type="EMBL" id="GAA4404265.1"/>
    </source>
</evidence>
<dbReference type="InterPro" id="IPR001647">
    <property type="entry name" value="HTH_TetR"/>
</dbReference>
<dbReference type="SUPFAM" id="SSF46689">
    <property type="entry name" value="Homeodomain-like"/>
    <property type="match status" value="1"/>
</dbReference>
<keyword evidence="2 4" id="KW-0238">DNA-binding</keyword>
<comment type="caution">
    <text evidence="7">The sequence shown here is derived from an EMBL/GenBank/DDBJ whole genome shotgun (WGS) entry which is preliminary data.</text>
</comment>
<dbReference type="PANTHER" id="PTHR30055">
    <property type="entry name" value="HTH-TYPE TRANSCRIPTIONAL REGULATOR RUTR"/>
    <property type="match status" value="1"/>
</dbReference>
<feature type="region of interest" description="Disordered" evidence="5">
    <location>
        <begin position="1"/>
        <end position="21"/>
    </location>
</feature>
<dbReference type="EMBL" id="BAABFR010000120">
    <property type="protein sequence ID" value="GAA4404265.1"/>
    <property type="molecule type" value="Genomic_DNA"/>
</dbReference>
<dbReference type="InterPro" id="IPR009057">
    <property type="entry name" value="Homeodomain-like_sf"/>
</dbReference>
<dbReference type="PANTHER" id="PTHR30055:SF151">
    <property type="entry name" value="TRANSCRIPTIONAL REGULATORY PROTEIN"/>
    <property type="match status" value="1"/>
</dbReference>
<proteinExistence type="predicted"/>
<sequence length="230" mass="24478">MTQSSRGNARPPRKGRPPKVNREQVVAAAAEILSTAGPSAFSMRTLAAKLDISPMGIYHYFDSKNDLLGAVLEHQAWDTPDVELPDEPRERLVEIGVAVVDHLTAHSWVVDVLAANEALDTHTGRLFDDFFRTAATLGADHAACIDAAQGVWRIVLGEAIVRSGVAARAARNVPAWFDSDATPPAGAADMADLSATIPLYTAATAAYDVRRTLRDLLSAAIPGSDTDPSP</sequence>
<name>A0ABP8KDD4_9ACTN</name>
<gene>
    <name evidence="7" type="ORF">GCM10023147_46490</name>
</gene>
<keyword evidence="8" id="KW-1185">Reference proteome</keyword>
<organism evidence="7 8">
    <name type="scientific">Tsukamurella soli</name>
    <dbReference type="NCBI Taxonomy" id="644556"/>
    <lineage>
        <taxon>Bacteria</taxon>
        <taxon>Bacillati</taxon>
        <taxon>Actinomycetota</taxon>
        <taxon>Actinomycetes</taxon>
        <taxon>Mycobacteriales</taxon>
        <taxon>Tsukamurellaceae</taxon>
        <taxon>Tsukamurella</taxon>
    </lineage>
</organism>
<evidence type="ECO:0000256" key="1">
    <source>
        <dbReference type="ARBA" id="ARBA00023015"/>
    </source>
</evidence>
<dbReference type="Pfam" id="PF00440">
    <property type="entry name" value="TetR_N"/>
    <property type="match status" value="1"/>
</dbReference>
<evidence type="ECO:0000256" key="2">
    <source>
        <dbReference type="ARBA" id="ARBA00023125"/>
    </source>
</evidence>